<feature type="binding site" evidence="5">
    <location>
        <position position="238"/>
    </location>
    <ligand>
        <name>S-adenosyl-L-methionine</name>
        <dbReference type="ChEBI" id="CHEBI:59789"/>
    </ligand>
</feature>
<dbReference type="RefSeq" id="WP_110999529.1">
    <property type="nucleotide sequence ID" value="NZ_QKTW01000018.1"/>
</dbReference>
<proteinExistence type="inferred from homology"/>
<gene>
    <name evidence="7" type="ORF">DN068_13870</name>
</gene>
<evidence type="ECO:0000256" key="4">
    <source>
        <dbReference type="ARBA" id="ARBA00022884"/>
    </source>
</evidence>
<evidence type="ECO:0000256" key="5">
    <source>
        <dbReference type="PROSITE-ProRule" id="PRU01023"/>
    </source>
</evidence>
<organism evidence="7 8">
    <name type="scientific">Taibaiella soli</name>
    <dbReference type="NCBI Taxonomy" id="1649169"/>
    <lineage>
        <taxon>Bacteria</taxon>
        <taxon>Pseudomonadati</taxon>
        <taxon>Bacteroidota</taxon>
        <taxon>Chitinophagia</taxon>
        <taxon>Chitinophagales</taxon>
        <taxon>Chitinophagaceae</taxon>
        <taxon>Taibaiella</taxon>
    </lineage>
</organism>
<name>A0A2W2AWS7_9BACT</name>
<dbReference type="InterPro" id="IPR029063">
    <property type="entry name" value="SAM-dependent_MTases_sf"/>
</dbReference>
<dbReference type="EMBL" id="QKTW01000018">
    <property type="protein sequence ID" value="PZF72434.1"/>
    <property type="molecule type" value="Genomic_DNA"/>
</dbReference>
<evidence type="ECO:0000259" key="6">
    <source>
        <dbReference type="PROSITE" id="PS51686"/>
    </source>
</evidence>
<feature type="binding site" evidence="5">
    <location>
        <position position="287"/>
    </location>
    <ligand>
        <name>S-adenosyl-L-methionine</name>
        <dbReference type="ChEBI" id="CHEBI:59789"/>
    </ligand>
</feature>
<keyword evidence="8" id="KW-1185">Reference proteome</keyword>
<dbReference type="InterPro" id="IPR049560">
    <property type="entry name" value="MeTrfase_RsmB-F_NOP2_cat"/>
</dbReference>
<evidence type="ECO:0000256" key="2">
    <source>
        <dbReference type="ARBA" id="ARBA00022679"/>
    </source>
</evidence>
<dbReference type="InterPro" id="IPR023267">
    <property type="entry name" value="RCMT"/>
</dbReference>
<dbReference type="Pfam" id="PF01189">
    <property type="entry name" value="Methyltr_RsmB-F"/>
    <property type="match status" value="1"/>
</dbReference>
<dbReference type="GO" id="GO:0070475">
    <property type="term" value="P:rRNA base methylation"/>
    <property type="evidence" value="ECO:0007669"/>
    <property type="project" value="TreeGrafter"/>
</dbReference>
<accession>A0A2W2AWS7</accession>
<dbReference type="PANTHER" id="PTHR22807">
    <property type="entry name" value="NOP2 YEAST -RELATED NOL1/NOP2/FMU SUN DOMAIN-CONTAINING"/>
    <property type="match status" value="1"/>
</dbReference>
<keyword evidence="1 5" id="KW-0489">Methyltransferase</keyword>
<comment type="caution">
    <text evidence="7">The sequence shown here is derived from an EMBL/GenBank/DDBJ whole genome shotgun (WGS) entry which is preliminary data.</text>
</comment>
<feature type="binding site" evidence="5">
    <location>
        <position position="268"/>
    </location>
    <ligand>
        <name>S-adenosyl-L-methionine</name>
        <dbReference type="ChEBI" id="CHEBI:59789"/>
    </ligand>
</feature>
<dbReference type="GO" id="GO:0009383">
    <property type="term" value="F:rRNA (cytosine-C5-)-methyltransferase activity"/>
    <property type="evidence" value="ECO:0007669"/>
    <property type="project" value="TreeGrafter"/>
</dbReference>
<dbReference type="Proteomes" id="UP000248745">
    <property type="component" value="Unassembled WGS sequence"/>
</dbReference>
<dbReference type="AlphaFoldDB" id="A0A2W2AWS7"/>
<evidence type="ECO:0000256" key="1">
    <source>
        <dbReference type="ARBA" id="ARBA00022603"/>
    </source>
</evidence>
<dbReference type="SUPFAM" id="SSF53335">
    <property type="entry name" value="S-adenosyl-L-methionine-dependent methyltransferases"/>
    <property type="match status" value="1"/>
</dbReference>
<feature type="domain" description="SAM-dependent MTase RsmB/NOP-type" evidence="6">
    <location>
        <begin position="119"/>
        <end position="387"/>
    </location>
</feature>
<keyword evidence="4 5" id="KW-0694">RNA-binding</keyword>
<dbReference type="GO" id="GO:0005829">
    <property type="term" value="C:cytosol"/>
    <property type="evidence" value="ECO:0007669"/>
    <property type="project" value="TreeGrafter"/>
</dbReference>
<keyword evidence="3 5" id="KW-0949">S-adenosyl-L-methionine</keyword>
<dbReference type="OrthoDB" id="9810297at2"/>
<evidence type="ECO:0000256" key="3">
    <source>
        <dbReference type="ARBA" id="ARBA00022691"/>
    </source>
</evidence>
<feature type="active site" description="Nucleophile" evidence="5">
    <location>
        <position position="340"/>
    </location>
</feature>
<comment type="caution">
    <text evidence="5">Lacks conserved residue(s) required for the propagation of feature annotation.</text>
</comment>
<keyword evidence="2 5" id="KW-0808">Transferase</keyword>
<dbReference type="InterPro" id="IPR001678">
    <property type="entry name" value="MeTrfase_RsmB-F_NOP2_dom"/>
</dbReference>
<dbReference type="GO" id="GO:0003723">
    <property type="term" value="F:RNA binding"/>
    <property type="evidence" value="ECO:0007669"/>
    <property type="project" value="UniProtKB-UniRule"/>
</dbReference>
<evidence type="ECO:0000313" key="7">
    <source>
        <dbReference type="EMBL" id="PZF72434.1"/>
    </source>
</evidence>
<evidence type="ECO:0000313" key="8">
    <source>
        <dbReference type="Proteomes" id="UP000248745"/>
    </source>
</evidence>
<sequence>MRYIWQHIEALLQYDGRLPLTHYLKNYFRQYPKLGSRDRKLLSAMVYSYYRCRKALVMPDANLEEVIRVALFLCNNPEKHTAAFLPSFPEAILSAPVEEKMQFLKERGIELNIPAIFPQQLPLSEGIKNEAWLLSMWHQPQLFIRIRKEKSAVVKKLTAENIAFSFVNDHCVALHNGTSVDKILPADWYVVQDASSQQTGSFFQPKKKENWYDCCSGAGGKSLLLKDLEPSVTITVSDVRDSILHNLRLRFNQYGYSAPKSYTLDVSDASQLKLQLGSQQFDNIIADVPCSGSGTWARTPEQLYFFDPEFVTEISKRQTTILHNIADKVKPGGKIFYITCSVFKAENENVVAAAIKDTSLEIESMQIINGLTNQADSMFIAVLKRIV</sequence>
<dbReference type="PRINTS" id="PR02008">
    <property type="entry name" value="RCMTFAMILY"/>
</dbReference>
<dbReference type="PANTHER" id="PTHR22807:SF61">
    <property type="entry name" value="NOL1_NOP2_SUN FAMILY PROTEIN _ ANTITERMINATION NUSB DOMAIN-CONTAINING PROTEIN"/>
    <property type="match status" value="1"/>
</dbReference>
<dbReference type="PROSITE" id="PS51686">
    <property type="entry name" value="SAM_MT_RSMB_NOP"/>
    <property type="match status" value="1"/>
</dbReference>
<dbReference type="Gene3D" id="3.40.50.150">
    <property type="entry name" value="Vaccinia Virus protein VP39"/>
    <property type="match status" value="1"/>
</dbReference>
<reference evidence="7 8" key="1">
    <citation type="submission" date="2018-06" db="EMBL/GenBank/DDBJ databases">
        <title>Mucibacter soli gen. nov., sp. nov., a new member of the family Chitinophagaceae producing mucin.</title>
        <authorList>
            <person name="Kim M.-K."/>
            <person name="Park S."/>
            <person name="Kim T.-S."/>
            <person name="Joung Y."/>
            <person name="Han J.-H."/>
            <person name="Kim S.B."/>
        </authorList>
    </citation>
    <scope>NUCLEOTIDE SEQUENCE [LARGE SCALE GENOMIC DNA]</scope>
    <source>
        <strain evidence="7 8">R1-15</strain>
    </source>
</reference>
<protein>
    <submittedName>
        <fullName evidence="7">RsmB/NOP family class I SAM-dependent RNA methyltransferase</fullName>
    </submittedName>
</protein>
<comment type="similarity">
    <text evidence="5">Belongs to the class I-like SAM-binding methyltransferase superfamily. RsmB/NOP family.</text>
</comment>